<organism evidence="1 2">
    <name type="scientific">Hymenolepis diminuta</name>
    <name type="common">Rat tapeworm</name>
    <dbReference type="NCBI Taxonomy" id="6216"/>
    <lineage>
        <taxon>Eukaryota</taxon>
        <taxon>Metazoa</taxon>
        <taxon>Spiralia</taxon>
        <taxon>Lophotrochozoa</taxon>
        <taxon>Platyhelminthes</taxon>
        <taxon>Cestoda</taxon>
        <taxon>Eucestoda</taxon>
        <taxon>Cyclophyllidea</taxon>
        <taxon>Hymenolepididae</taxon>
        <taxon>Hymenolepis</taxon>
    </lineage>
</organism>
<dbReference type="AlphaFoldDB" id="A0A564YZ74"/>
<sequence>MQTSGFSDDVTHRTVITPHRAFKLREPENNDHLSIEEIHSPSDDYPLNIRSSHSQDADFVKNVVIIEIGLSKTSLPELQRKCSQRKLGSRSIYPP</sequence>
<accession>A0A564YZ74</accession>
<reference evidence="1 2" key="1">
    <citation type="submission" date="2019-07" db="EMBL/GenBank/DDBJ databases">
        <authorList>
            <person name="Jastrzebski P J."/>
            <person name="Paukszto L."/>
            <person name="Jastrzebski P J."/>
        </authorList>
    </citation>
    <scope>NUCLEOTIDE SEQUENCE [LARGE SCALE GENOMIC DNA]</scope>
    <source>
        <strain evidence="1 2">WMS-il1</strain>
    </source>
</reference>
<gene>
    <name evidence="1" type="ORF">WMSIL1_LOCUS10188</name>
</gene>
<proteinExistence type="predicted"/>
<name>A0A564YZ74_HYMDI</name>
<evidence type="ECO:0000313" key="2">
    <source>
        <dbReference type="Proteomes" id="UP000321570"/>
    </source>
</evidence>
<dbReference type="EMBL" id="CABIJS010000444">
    <property type="protein sequence ID" value="VUZ51924.1"/>
    <property type="molecule type" value="Genomic_DNA"/>
</dbReference>
<dbReference type="Proteomes" id="UP000321570">
    <property type="component" value="Unassembled WGS sequence"/>
</dbReference>
<keyword evidence="2" id="KW-1185">Reference proteome</keyword>
<protein>
    <submittedName>
        <fullName evidence="1">Uncharacterized protein</fullName>
    </submittedName>
</protein>
<evidence type="ECO:0000313" key="1">
    <source>
        <dbReference type="EMBL" id="VUZ51924.1"/>
    </source>
</evidence>